<name>A0A3P8KK06_9TREM</name>
<dbReference type="PANTHER" id="PTHR14885">
    <property type="entry name" value="CILIA- AND FLAGELLA-ASSOCIATED PROTEIN 43-RELATED"/>
    <property type="match status" value="1"/>
</dbReference>
<keyword evidence="3" id="KW-0963">Cytoplasm</keyword>
<dbReference type="EMBL" id="UZAL01041969">
    <property type="protein sequence ID" value="VDP79326.1"/>
    <property type="molecule type" value="Genomic_DNA"/>
</dbReference>
<keyword evidence="8" id="KW-0966">Cell projection</keyword>
<evidence type="ECO:0000256" key="1">
    <source>
        <dbReference type="ARBA" id="ARBA00004138"/>
    </source>
</evidence>
<dbReference type="GO" id="GO:0005929">
    <property type="term" value="C:cilium"/>
    <property type="evidence" value="ECO:0007669"/>
    <property type="project" value="UniProtKB-SubCell"/>
</dbReference>
<accession>A0A3P8KK06</accession>
<keyword evidence="4" id="KW-0853">WD repeat</keyword>
<proteinExistence type="predicted"/>
<keyword evidence="10" id="KW-1185">Reference proteome</keyword>
<dbReference type="Proteomes" id="UP000269396">
    <property type="component" value="Unassembled WGS sequence"/>
</dbReference>
<evidence type="ECO:0000256" key="7">
    <source>
        <dbReference type="ARBA" id="ARBA00023212"/>
    </source>
</evidence>
<evidence type="ECO:0000256" key="2">
    <source>
        <dbReference type="ARBA" id="ARBA00004245"/>
    </source>
</evidence>
<organism evidence="9 10">
    <name type="scientific">Schistosoma mattheei</name>
    <dbReference type="NCBI Taxonomy" id="31246"/>
    <lineage>
        <taxon>Eukaryota</taxon>
        <taxon>Metazoa</taxon>
        <taxon>Spiralia</taxon>
        <taxon>Lophotrochozoa</taxon>
        <taxon>Platyhelminthes</taxon>
        <taxon>Trematoda</taxon>
        <taxon>Digenea</taxon>
        <taxon>Strigeidida</taxon>
        <taxon>Schistosomatoidea</taxon>
        <taxon>Schistosomatidae</taxon>
        <taxon>Schistosoma</taxon>
    </lineage>
</organism>
<evidence type="ECO:0000256" key="3">
    <source>
        <dbReference type="ARBA" id="ARBA00022490"/>
    </source>
</evidence>
<evidence type="ECO:0000256" key="6">
    <source>
        <dbReference type="ARBA" id="ARBA00023054"/>
    </source>
</evidence>
<keyword evidence="7" id="KW-0206">Cytoskeleton</keyword>
<evidence type="ECO:0000256" key="4">
    <source>
        <dbReference type="ARBA" id="ARBA00022574"/>
    </source>
</evidence>
<protein>
    <submittedName>
        <fullName evidence="9">Uncharacterized protein</fullName>
    </submittedName>
</protein>
<reference evidence="9 10" key="1">
    <citation type="submission" date="2018-11" db="EMBL/GenBank/DDBJ databases">
        <authorList>
            <consortium name="Pathogen Informatics"/>
        </authorList>
    </citation>
    <scope>NUCLEOTIDE SEQUENCE [LARGE SCALE GENOMIC DNA]</scope>
    <source>
        <strain>Denwood</strain>
        <strain evidence="10">Zambia</strain>
    </source>
</reference>
<evidence type="ECO:0000313" key="9">
    <source>
        <dbReference type="EMBL" id="VDP79326.1"/>
    </source>
</evidence>
<evidence type="ECO:0000256" key="8">
    <source>
        <dbReference type="ARBA" id="ARBA00023273"/>
    </source>
</evidence>
<keyword evidence="5" id="KW-0677">Repeat</keyword>
<dbReference type="GO" id="GO:0005856">
    <property type="term" value="C:cytoskeleton"/>
    <property type="evidence" value="ECO:0007669"/>
    <property type="project" value="UniProtKB-SubCell"/>
</dbReference>
<keyword evidence="6" id="KW-0175">Coiled coil</keyword>
<comment type="subcellular location">
    <subcellularLocation>
        <location evidence="1">Cell projection</location>
        <location evidence="1">Cilium</location>
    </subcellularLocation>
    <subcellularLocation>
        <location evidence="2">Cytoplasm</location>
        <location evidence="2">Cytoskeleton</location>
    </subcellularLocation>
</comment>
<evidence type="ECO:0000256" key="5">
    <source>
        <dbReference type="ARBA" id="ARBA00022737"/>
    </source>
</evidence>
<dbReference type="AlphaFoldDB" id="A0A3P8KK06"/>
<evidence type="ECO:0000313" key="10">
    <source>
        <dbReference type="Proteomes" id="UP000269396"/>
    </source>
</evidence>
<gene>
    <name evidence="9" type="ORF">SMTD_LOCUS19257</name>
</gene>
<sequence length="200" mass="24178">MKLEQKKKDLERLSQREHQIHEEFKTSLDDSHKFIEFLTKVFKKRIKRKKQELIDSGFQVSACLVMKFDDFRNECDPCFANFAFTSAFDPLCSSMMLSSSTMLPSLVMEYEEQKYIKAIYYRNHLLQLASRLVRCYDREIHLFRHQRYQLGVLLKRSELYQSTLYNEYCLLKEFEKSEYVLMEKMKNRLEEKQDITNKVS</sequence>
<dbReference type="PANTHER" id="PTHR14885:SF3">
    <property type="entry name" value="CILIA- AND FLAGELLA-ASSOCIATED PROTEIN 44"/>
    <property type="match status" value="1"/>
</dbReference>